<comment type="caution">
    <text evidence="2">The sequence shown here is derived from an EMBL/GenBank/DDBJ whole genome shotgun (WGS) entry which is preliminary data.</text>
</comment>
<reference evidence="2 3" key="1">
    <citation type="journal article" date="2021" name="bioRxiv">
        <title>Chromosome-scale and haplotype-resolved genome assembly of a tetraploid potato cultivar.</title>
        <authorList>
            <person name="Sun H."/>
            <person name="Jiao W.-B."/>
            <person name="Krause K."/>
            <person name="Campoy J.A."/>
            <person name="Goel M."/>
            <person name="Folz-Donahue K."/>
            <person name="Kukat C."/>
            <person name="Huettel B."/>
            <person name="Schneeberger K."/>
        </authorList>
    </citation>
    <scope>NUCLEOTIDE SEQUENCE [LARGE SCALE GENOMIC DNA]</scope>
    <source>
        <strain evidence="2">SolTubOtavaFocal</strain>
        <tissue evidence="2">Leaves</tissue>
    </source>
</reference>
<gene>
    <name evidence="2" type="ORF">KY290_036956</name>
</gene>
<dbReference type="Proteomes" id="UP000826656">
    <property type="component" value="Unassembled WGS sequence"/>
</dbReference>
<organism evidence="2 3">
    <name type="scientific">Solanum tuberosum</name>
    <name type="common">Potato</name>
    <dbReference type="NCBI Taxonomy" id="4113"/>
    <lineage>
        <taxon>Eukaryota</taxon>
        <taxon>Viridiplantae</taxon>
        <taxon>Streptophyta</taxon>
        <taxon>Embryophyta</taxon>
        <taxon>Tracheophyta</taxon>
        <taxon>Spermatophyta</taxon>
        <taxon>Magnoliopsida</taxon>
        <taxon>eudicotyledons</taxon>
        <taxon>Gunneridae</taxon>
        <taxon>Pentapetalae</taxon>
        <taxon>asterids</taxon>
        <taxon>lamiids</taxon>
        <taxon>Solanales</taxon>
        <taxon>Solanaceae</taxon>
        <taxon>Solanoideae</taxon>
        <taxon>Solaneae</taxon>
        <taxon>Solanum</taxon>
    </lineage>
</organism>
<protein>
    <submittedName>
        <fullName evidence="2">Uncharacterized protein</fullName>
    </submittedName>
</protein>
<proteinExistence type="predicted"/>
<evidence type="ECO:0000313" key="2">
    <source>
        <dbReference type="EMBL" id="KAH0738251.1"/>
    </source>
</evidence>
<feature type="region of interest" description="Disordered" evidence="1">
    <location>
        <begin position="65"/>
        <end position="87"/>
    </location>
</feature>
<feature type="compositionally biased region" description="Basic and acidic residues" evidence="1">
    <location>
        <begin position="74"/>
        <end position="87"/>
    </location>
</feature>
<evidence type="ECO:0000256" key="1">
    <source>
        <dbReference type="SAM" id="MobiDB-lite"/>
    </source>
</evidence>
<evidence type="ECO:0000313" key="3">
    <source>
        <dbReference type="Proteomes" id="UP000826656"/>
    </source>
</evidence>
<dbReference type="EMBL" id="JAIVGD010000028">
    <property type="protein sequence ID" value="KAH0738251.1"/>
    <property type="molecule type" value="Genomic_DNA"/>
</dbReference>
<sequence>MLEDIRIKIMNMLREKEEDASKWTVDYSSKCMKLFTAYMKISQLCNINFDGDLGYEVFEEHAMDPPDLVKTNGKTKDKKNSEKGCSN</sequence>
<name>A0ABQ7TU47_SOLTU</name>
<accession>A0ABQ7TU47</accession>
<keyword evidence="3" id="KW-1185">Reference proteome</keyword>